<dbReference type="InterPro" id="IPR006195">
    <property type="entry name" value="aa-tRNA-synth_II"/>
</dbReference>
<sequence>MINKIKGTKDFSVTESILKDFVLTSFENVVTKHEFKMIETPIIEQTSLFKRSVGDSEIAKKEMYEFKDKGDRELCLRPEGTASFVRAYIENKWYADDFDRFAYCGPMFRYEQPQKGRYRQFYQAGVEYVGGKNYLKDAEVIFTANELLELFNLEFELKINSIGDKQSRANYEEALYQYLIQYKDQLSQISQERLADKKVLRILDDKEDSKKPFMKNIPLIQDYLTVESKEYFENILKTLDANGIEYKVSNELVRGLDYYDEVVFEFVSTEKNAGSQATLIGGGRYSNLIAELGGPKVSSVGFGFGVDRLIDMIREDFAEVTEVEKQARHVDIYIAMSEYKENIDFAFWLANNHLRNFFTAEVEYELIKSKKVMDKANKHTAEFIIYDDKMCGGDQLLSVKSLKTKDKMSFAKTQAGIADLFTFLIENVSDEAEIEIDEVEEYITEEIMGKNEKDN</sequence>
<dbReference type="HAMAP" id="MF_00127">
    <property type="entry name" value="His_tRNA_synth"/>
    <property type="match status" value="1"/>
</dbReference>
<protein>
    <recommendedName>
        <fullName evidence="3">Histidine--tRNA ligase</fullName>
        <ecNumber evidence="3">6.1.1.21</ecNumber>
    </recommendedName>
    <alternativeName>
        <fullName evidence="3">Histidyl-tRNA synthetase</fullName>
        <shortName evidence="3">HisRS</shortName>
    </alternativeName>
</protein>
<gene>
    <name evidence="3 5" type="primary">hisS</name>
    <name evidence="5" type="ORF">Q8852_03480</name>
</gene>
<dbReference type="InterPro" id="IPR045864">
    <property type="entry name" value="aa-tRNA-synth_II/BPL/LPL"/>
</dbReference>
<comment type="subunit">
    <text evidence="3">Homodimer.</text>
</comment>
<reference evidence="5" key="1">
    <citation type="submission" date="2023-08" db="EMBL/GenBank/DDBJ databases">
        <title>Complete genome sequence of Mycoplasma seminis 2200.</title>
        <authorList>
            <person name="Spergser J."/>
        </authorList>
    </citation>
    <scope>NUCLEOTIDE SEQUENCE [LARGE SCALE GENOMIC DNA]</scope>
    <source>
        <strain evidence="5">2200</strain>
    </source>
</reference>
<evidence type="ECO:0000313" key="6">
    <source>
        <dbReference type="Proteomes" id="UP001237011"/>
    </source>
</evidence>
<comment type="similarity">
    <text evidence="1 3">Belongs to the class-II aminoacyl-tRNA synthetase family.</text>
</comment>
<name>A0ABY9HA97_9MOLU</name>
<dbReference type="GO" id="GO:0004821">
    <property type="term" value="F:histidine-tRNA ligase activity"/>
    <property type="evidence" value="ECO:0007669"/>
    <property type="project" value="UniProtKB-EC"/>
</dbReference>
<evidence type="ECO:0000256" key="2">
    <source>
        <dbReference type="ARBA" id="ARBA00022840"/>
    </source>
</evidence>
<keyword evidence="2 3" id="KW-0067">ATP-binding</keyword>
<dbReference type="Proteomes" id="UP001237011">
    <property type="component" value="Chromosome"/>
</dbReference>
<feature type="domain" description="Aminoacyl-transfer RNA synthetases class-II family profile" evidence="4">
    <location>
        <begin position="18"/>
        <end position="313"/>
    </location>
</feature>
<dbReference type="Gene3D" id="3.30.930.10">
    <property type="entry name" value="Bira Bifunctional Protein, Domain 2"/>
    <property type="match status" value="1"/>
</dbReference>
<dbReference type="InterPro" id="IPR015807">
    <property type="entry name" value="His-tRNA-ligase"/>
</dbReference>
<dbReference type="PIRSF" id="PIRSF001549">
    <property type="entry name" value="His-tRNA_synth"/>
    <property type="match status" value="1"/>
</dbReference>
<dbReference type="RefSeq" id="WP_305937792.1">
    <property type="nucleotide sequence ID" value="NZ_CP132191.1"/>
</dbReference>
<evidence type="ECO:0000256" key="3">
    <source>
        <dbReference type="HAMAP-Rule" id="MF_00127"/>
    </source>
</evidence>
<dbReference type="EC" id="6.1.1.21" evidence="3"/>
<dbReference type="NCBIfam" id="TIGR00442">
    <property type="entry name" value="hisS"/>
    <property type="match status" value="1"/>
</dbReference>
<dbReference type="SUPFAM" id="SSF55681">
    <property type="entry name" value="Class II aaRS and biotin synthetases"/>
    <property type="match status" value="1"/>
</dbReference>
<evidence type="ECO:0000256" key="1">
    <source>
        <dbReference type="ARBA" id="ARBA00008226"/>
    </source>
</evidence>
<dbReference type="PANTHER" id="PTHR43707:SF1">
    <property type="entry name" value="HISTIDINE--TRNA LIGASE, MITOCHONDRIAL-RELATED"/>
    <property type="match status" value="1"/>
</dbReference>
<comment type="catalytic activity">
    <reaction evidence="3">
        <text>tRNA(His) + L-histidine + ATP = L-histidyl-tRNA(His) + AMP + diphosphate + H(+)</text>
        <dbReference type="Rhea" id="RHEA:17313"/>
        <dbReference type="Rhea" id="RHEA-COMP:9665"/>
        <dbReference type="Rhea" id="RHEA-COMP:9689"/>
        <dbReference type="ChEBI" id="CHEBI:15378"/>
        <dbReference type="ChEBI" id="CHEBI:30616"/>
        <dbReference type="ChEBI" id="CHEBI:33019"/>
        <dbReference type="ChEBI" id="CHEBI:57595"/>
        <dbReference type="ChEBI" id="CHEBI:78442"/>
        <dbReference type="ChEBI" id="CHEBI:78527"/>
        <dbReference type="ChEBI" id="CHEBI:456215"/>
        <dbReference type="EC" id="6.1.1.21"/>
    </reaction>
</comment>
<dbReference type="PANTHER" id="PTHR43707">
    <property type="entry name" value="HISTIDYL-TRNA SYNTHETASE"/>
    <property type="match status" value="1"/>
</dbReference>
<keyword evidence="6" id="KW-1185">Reference proteome</keyword>
<dbReference type="PROSITE" id="PS50862">
    <property type="entry name" value="AA_TRNA_LIGASE_II"/>
    <property type="match status" value="1"/>
</dbReference>
<comment type="subcellular location">
    <subcellularLocation>
        <location evidence="3">Cytoplasm</location>
    </subcellularLocation>
</comment>
<keyword evidence="3" id="KW-0030">Aminoacyl-tRNA synthetase</keyword>
<dbReference type="InterPro" id="IPR004516">
    <property type="entry name" value="HisRS/HisZ"/>
</dbReference>
<keyword evidence="3 5" id="KW-0436">Ligase</keyword>
<evidence type="ECO:0000313" key="5">
    <source>
        <dbReference type="EMBL" id="WLP85356.1"/>
    </source>
</evidence>
<keyword evidence="3" id="KW-0547">Nucleotide-binding</keyword>
<proteinExistence type="inferred from homology"/>
<dbReference type="InterPro" id="IPR041715">
    <property type="entry name" value="HisRS-like_core"/>
</dbReference>
<dbReference type="Pfam" id="PF13393">
    <property type="entry name" value="tRNA-synt_His"/>
    <property type="match status" value="1"/>
</dbReference>
<keyword evidence="3" id="KW-0648">Protein biosynthesis</keyword>
<keyword evidence="3" id="KW-0963">Cytoplasm</keyword>
<organism evidence="5 6">
    <name type="scientific">Mycoplasma seminis</name>
    <dbReference type="NCBI Taxonomy" id="512749"/>
    <lineage>
        <taxon>Bacteria</taxon>
        <taxon>Bacillati</taxon>
        <taxon>Mycoplasmatota</taxon>
        <taxon>Mollicutes</taxon>
        <taxon>Mycoplasmataceae</taxon>
        <taxon>Mycoplasma</taxon>
    </lineage>
</organism>
<accession>A0ABY9HA97</accession>
<dbReference type="CDD" id="cd00773">
    <property type="entry name" value="HisRS-like_core"/>
    <property type="match status" value="1"/>
</dbReference>
<evidence type="ECO:0000259" key="4">
    <source>
        <dbReference type="PROSITE" id="PS50862"/>
    </source>
</evidence>
<dbReference type="EMBL" id="CP132191">
    <property type="protein sequence ID" value="WLP85356.1"/>
    <property type="molecule type" value="Genomic_DNA"/>
</dbReference>